<name>W7T8Z7_9STRA</name>
<protein>
    <recommendedName>
        <fullName evidence="2">Peptidase M16 middle/third domain-containing protein</fullName>
    </recommendedName>
</protein>
<dbReference type="EMBL" id="AZIL01003627">
    <property type="protein sequence ID" value="EWM19948.1"/>
    <property type="molecule type" value="Genomic_DNA"/>
</dbReference>
<accession>W7T8Z7</accession>
<reference evidence="3 4" key="1">
    <citation type="journal article" date="2014" name="Mol. Plant">
        <title>Chromosome Scale Genome Assembly and Transcriptome Profiling of Nannochloropsis gaditana in Nitrogen Depletion.</title>
        <authorList>
            <person name="Corteggiani Carpinelli E."/>
            <person name="Telatin A."/>
            <person name="Vitulo N."/>
            <person name="Forcato C."/>
            <person name="D'Angelo M."/>
            <person name="Schiavon R."/>
            <person name="Vezzi A."/>
            <person name="Giacometti G.M."/>
            <person name="Morosinotto T."/>
            <person name="Valle G."/>
        </authorList>
    </citation>
    <scope>NUCLEOTIDE SEQUENCE [LARGE SCALE GENOMIC DNA]</scope>
    <source>
        <strain evidence="3 4">B-31</strain>
    </source>
</reference>
<feature type="compositionally biased region" description="Low complexity" evidence="1">
    <location>
        <begin position="81"/>
        <end position="97"/>
    </location>
</feature>
<feature type="domain" description="Peptidase M16 middle/third" evidence="2">
    <location>
        <begin position="1"/>
        <end position="74"/>
    </location>
</feature>
<evidence type="ECO:0000256" key="1">
    <source>
        <dbReference type="SAM" id="MobiDB-lite"/>
    </source>
</evidence>
<gene>
    <name evidence="3" type="ORF">Naga_102750g1</name>
</gene>
<keyword evidence="4" id="KW-1185">Reference proteome</keyword>
<sequence length="118" mass="12439">MLVMVAAKACAGTADRREPWYGTHYSTRRLTPEELAAFDAAAPASLPPSLPPSPSSLHLPMPNDFIPSDFTLVTPAGEIAGSGTSTTTSSSSQSSSTNACCSLPWCPRAPRQPFVRKC</sequence>
<feature type="region of interest" description="Disordered" evidence="1">
    <location>
        <begin position="77"/>
        <end position="101"/>
    </location>
</feature>
<organism evidence="3 4">
    <name type="scientific">Nannochloropsis gaditana</name>
    <dbReference type="NCBI Taxonomy" id="72520"/>
    <lineage>
        <taxon>Eukaryota</taxon>
        <taxon>Sar</taxon>
        <taxon>Stramenopiles</taxon>
        <taxon>Ochrophyta</taxon>
        <taxon>Eustigmatophyceae</taxon>
        <taxon>Eustigmatales</taxon>
        <taxon>Monodopsidaceae</taxon>
        <taxon>Nannochloropsis</taxon>
    </lineage>
</organism>
<dbReference type="Proteomes" id="UP000019335">
    <property type="component" value="Unassembled WGS sequence"/>
</dbReference>
<dbReference type="Pfam" id="PF16187">
    <property type="entry name" value="Peptidase_M16_M"/>
    <property type="match status" value="1"/>
</dbReference>
<evidence type="ECO:0000313" key="3">
    <source>
        <dbReference type="EMBL" id="EWM19948.1"/>
    </source>
</evidence>
<dbReference type="AlphaFoldDB" id="W7T8Z7"/>
<evidence type="ECO:0000313" key="4">
    <source>
        <dbReference type="Proteomes" id="UP000019335"/>
    </source>
</evidence>
<dbReference type="InterPro" id="IPR032632">
    <property type="entry name" value="Peptidase_M16_M"/>
</dbReference>
<proteinExistence type="predicted"/>
<comment type="caution">
    <text evidence="3">The sequence shown here is derived from an EMBL/GenBank/DDBJ whole genome shotgun (WGS) entry which is preliminary data.</text>
</comment>
<evidence type="ECO:0000259" key="2">
    <source>
        <dbReference type="Pfam" id="PF16187"/>
    </source>
</evidence>